<evidence type="ECO:0000256" key="2">
    <source>
        <dbReference type="SAM" id="Phobius"/>
    </source>
</evidence>
<keyword evidence="2" id="KW-0812">Transmembrane</keyword>
<dbReference type="InterPro" id="IPR003399">
    <property type="entry name" value="Mce/MlaD"/>
</dbReference>
<feature type="region of interest" description="Disordered" evidence="1">
    <location>
        <begin position="306"/>
        <end position="325"/>
    </location>
</feature>
<dbReference type="PANTHER" id="PTHR33371">
    <property type="entry name" value="INTERMEMBRANE PHOSPHOLIPID TRANSPORT SYSTEM BINDING PROTEIN MLAD-RELATED"/>
    <property type="match status" value="1"/>
</dbReference>
<organism evidence="4 5">
    <name type="scientific">Insolitispirillum peregrinum</name>
    <dbReference type="NCBI Taxonomy" id="80876"/>
    <lineage>
        <taxon>Bacteria</taxon>
        <taxon>Pseudomonadati</taxon>
        <taxon>Pseudomonadota</taxon>
        <taxon>Alphaproteobacteria</taxon>
        <taxon>Rhodospirillales</taxon>
        <taxon>Novispirillaceae</taxon>
        <taxon>Insolitispirillum</taxon>
    </lineage>
</organism>
<keyword evidence="2" id="KW-1133">Transmembrane helix</keyword>
<dbReference type="AlphaFoldDB" id="A0A1N7JDJ8"/>
<evidence type="ECO:0000313" key="4">
    <source>
        <dbReference type="EMBL" id="SIS47387.1"/>
    </source>
</evidence>
<evidence type="ECO:0000313" key="5">
    <source>
        <dbReference type="Proteomes" id="UP000185678"/>
    </source>
</evidence>
<keyword evidence="5" id="KW-1185">Reference proteome</keyword>
<dbReference type="RefSeq" id="WP_076399046.1">
    <property type="nucleotide sequence ID" value="NZ_FTOA01000002.1"/>
</dbReference>
<reference evidence="4 5" key="1">
    <citation type="submission" date="2017-01" db="EMBL/GenBank/DDBJ databases">
        <authorList>
            <person name="Mah S.A."/>
            <person name="Swanson W.J."/>
            <person name="Moy G.W."/>
            <person name="Vacquier V.D."/>
        </authorList>
    </citation>
    <scope>NUCLEOTIDE SEQUENCE [LARGE SCALE GENOMIC DNA]</scope>
    <source>
        <strain evidence="4 5">DSM 11589</strain>
    </source>
</reference>
<dbReference type="EMBL" id="FTOA01000002">
    <property type="protein sequence ID" value="SIS47387.1"/>
    <property type="molecule type" value="Genomic_DNA"/>
</dbReference>
<evidence type="ECO:0000259" key="3">
    <source>
        <dbReference type="Pfam" id="PF02470"/>
    </source>
</evidence>
<dbReference type="OrthoDB" id="6193911at2"/>
<accession>A0A1N7JDJ8</accession>
<dbReference type="Proteomes" id="UP000185678">
    <property type="component" value="Unassembled WGS sequence"/>
</dbReference>
<dbReference type="PANTHER" id="PTHR33371:SF4">
    <property type="entry name" value="INTERMEMBRANE PHOSPHOLIPID TRANSPORT SYSTEM BINDING PROTEIN MLAD"/>
    <property type="match status" value="1"/>
</dbReference>
<sequence>MTDSRINYTVVGSFVLVMLVVLVGILAAMVGRAGSTDSYYTVYSNVGGLKFGTQVLYEGYPIGQIEEIVPQRSGASTRFKVVMSVKEGWAIPRDSLARIAASGLLSAVTINITGGTQDEMITPGGEIPGKSGGNIFAVMSDVAGEVTELTRGGIKPLLDTLNQMAGNANSLATSDIPAIAANLRKVSEALAERAPEITANVASMTGKLNEEVLSSQNVASLQRVMDNADKATGQLSQIAGNLGTMSTEVQKLVEQLDTMVSENRSDIRGAVKDMRYSLDAISRNIDSITYNMDSTTRNMAEFSRSVRQNPGLLLGGKPQRDEEKR</sequence>
<gene>
    <name evidence="4" type="ORF">SAMN05421779_102134</name>
</gene>
<feature type="domain" description="Mce/MlaD" evidence="3">
    <location>
        <begin position="39"/>
        <end position="115"/>
    </location>
</feature>
<dbReference type="Gene3D" id="1.10.287.950">
    <property type="entry name" value="Methyl-accepting chemotaxis protein"/>
    <property type="match status" value="1"/>
</dbReference>
<protein>
    <submittedName>
        <fullName evidence="4">Phospholipid/cholesterol/gamma-HCH transport system substrate-binding protein</fullName>
    </submittedName>
</protein>
<feature type="transmembrane region" description="Helical" evidence="2">
    <location>
        <begin position="6"/>
        <end position="30"/>
    </location>
</feature>
<name>A0A1N7JDJ8_9PROT</name>
<dbReference type="Pfam" id="PF02470">
    <property type="entry name" value="MlaD"/>
    <property type="match status" value="1"/>
</dbReference>
<evidence type="ECO:0000256" key="1">
    <source>
        <dbReference type="SAM" id="MobiDB-lite"/>
    </source>
</evidence>
<keyword evidence="2" id="KW-0472">Membrane</keyword>
<dbReference type="InterPro" id="IPR052336">
    <property type="entry name" value="MlaD_Phospholipid_Transporter"/>
</dbReference>
<proteinExistence type="predicted"/>
<dbReference type="STRING" id="80876.SAMN05421779_102134"/>